<protein>
    <submittedName>
        <fullName evidence="3">YlxR family protein</fullName>
    </submittedName>
</protein>
<dbReference type="EMBL" id="VKAC01000007">
    <property type="protein sequence ID" value="TXR55814.1"/>
    <property type="molecule type" value="Genomic_DNA"/>
</dbReference>
<feature type="region of interest" description="Disordered" evidence="1">
    <location>
        <begin position="85"/>
        <end position="119"/>
    </location>
</feature>
<accession>A0A5C8ZE80</accession>
<dbReference type="Proteomes" id="UP000321234">
    <property type="component" value="Unassembled WGS sequence"/>
</dbReference>
<feature type="region of interest" description="Disordered" evidence="1">
    <location>
        <begin position="1"/>
        <end position="20"/>
    </location>
</feature>
<organism evidence="3 4">
    <name type="scientific">Quadrisphaera setariae</name>
    <dbReference type="NCBI Taxonomy" id="2593304"/>
    <lineage>
        <taxon>Bacteria</taxon>
        <taxon>Bacillati</taxon>
        <taxon>Actinomycetota</taxon>
        <taxon>Actinomycetes</taxon>
        <taxon>Kineosporiales</taxon>
        <taxon>Kineosporiaceae</taxon>
        <taxon>Quadrisphaera</taxon>
    </lineage>
</organism>
<dbReference type="InterPro" id="IPR035931">
    <property type="entry name" value="YlxR-like_sf"/>
</dbReference>
<dbReference type="Pfam" id="PF04296">
    <property type="entry name" value="YlxR"/>
    <property type="match status" value="1"/>
</dbReference>
<dbReference type="PANTHER" id="PTHR34215:SF1">
    <property type="entry name" value="YLXR DOMAIN-CONTAINING PROTEIN"/>
    <property type="match status" value="1"/>
</dbReference>
<dbReference type="AlphaFoldDB" id="A0A5C8ZE80"/>
<name>A0A5C8ZE80_9ACTN</name>
<proteinExistence type="predicted"/>
<evidence type="ECO:0000313" key="3">
    <source>
        <dbReference type="EMBL" id="TXR55814.1"/>
    </source>
</evidence>
<dbReference type="PANTHER" id="PTHR34215">
    <property type="entry name" value="BLL0784 PROTEIN"/>
    <property type="match status" value="1"/>
</dbReference>
<comment type="caution">
    <text evidence="3">The sequence shown here is derived from an EMBL/GenBank/DDBJ whole genome shotgun (WGS) entry which is preliminary data.</text>
</comment>
<reference evidence="3 4" key="1">
    <citation type="submission" date="2019-07" db="EMBL/GenBank/DDBJ databases">
        <title>Quadrisphaera sp. strain DD2A genome sequencing and assembly.</title>
        <authorList>
            <person name="Kim I."/>
        </authorList>
    </citation>
    <scope>NUCLEOTIDE SEQUENCE [LARGE SCALE GENOMIC DNA]</scope>
    <source>
        <strain evidence="3 4">DD2A</strain>
    </source>
</reference>
<evidence type="ECO:0000259" key="2">
    <source>
        <dbReference type="Pfam" id="PF04296"/>
    </source>
</evidence>
<keyword evidence="4" id="KW-1185">Reference proteome</keyword>
<dbReference type="InterPro" id="IPR007393">
    <property type="entry name" value="YlxR_dom"/>
</dbReference>
<evidence type="ECO:0000256" key="1">
    <source>
        <dbReference type="SAM" id="MobiDB-lite"/>
    </source>
</evidence>
<gene>
    <name evidence="3" type="ORF">FMM08_13455</name>
</gene>
<evidence type="ECO:0000313" key="4">
    <source>
        <dbReference type="Proteomes" id="UP000321234"/>
    </source>
</evidence>
<dbReference type="OrthoDB" id="5244965at2"/>
<feature type="compositionally biased region" description="Basic and acidic residues" evidence="1">
    <location>
        <begin position="88"/>
        <end position="112"/>
    </location>
</feature>
<dbReference type="Gene3D" id="3.30.1230.10">
    <property type="entry name" value="YlxR-like"/>
    <property type="match status" value="1"/>
</dbReference>
<dbReference type="SUPFAM" id="SSF64376">
    <property type="entry name" value="YlxR-like"/>
    <property type="match status" value="1"/>
</dbReference>
<dbReference type="RefSeq" id="WP_147926870.1">
    <property type="nucleotide sequence ID" value="NZ_VKAC01000007.1"/>
</dbReference>
<sequence length="119" mass="13123">MHQTTLRAARPEPQRTCVGCRQRGDRSRLLRVVADRSGGPSVLLPDPGARLPGRGAWLHPEPACLDLAERRRAFPRALRLPGPIDAGAVREHLQQQAEPPHHEHSQSDRPTRTESGSSP</sequence>
<dbReference type="InterPro" id="IPR037465">
    <property type="entry name" value="YlxR"/>
</dbReference>
<feature type="domain" description="YlxR" evidence="2">
    <location>
        <begin position="15"/>
        <end position="93"/>
    </location>
</feature>